<proteinExistence type="predicted"/>
<dbReference type="GO" id="GO:0042597">
    <property type="term" value="C:periplasmic space"/>
    <property type="evidence" value="ECO:0007669"/>
    <property type="project" value="InterPro"/>
</dbReference>
<dbReference type="Pfam" id="PF07813">
    <property type="entry name" value="LTXXQ"/>
    <property type="match status" value="1"/>
</dbReference>
<organism evidence="2 3">
    <name type="scientific">Acidihalobacter aeolianus</name>
    <dbReference type="NCBI Taxonomy" id="2792603"/>
    <lineage>
        <taxon>Bacteria</taxon>
        <taxon>Pseudomonadati</taxon>
        <taxon>Pseudomonadota</taxon>
        <taxon>Gammaproteobacteria</taxon>
        <taxon>Chromatiales</taxon>
        <taxon>Ectothiorhodospiraceae</taxon>
        <taxon>Acidihalobacter</taxon>
    </lineage>
</organism>
<dbReference type="KEGG" id="aaeo:BJI67_08680"/>
<feature type="chain" id="PRO_5009109786" description="Zinc resistance-associated protein" evidence="1">
    <location>
        <begin position="27"/>
        <end position="182"/>
    </location>
</feature>
<keyword evidence="3" id="KW-1185">Reference proteome</keyword>
<keyword evidence="1" id="KW-0732">Signal</keyword>
<gene>
    <name evidence="2" type="ORF">BJI67_08680</name>
</gene>
<reference evidence="2 3" key="1">
    <citation type="submission" date="2016-09" db="EMBL/GenBank/DDBJ databases">
        <title>Acidihalobacter prosperus V6 (DSM14174).</title>
        <authorList>
            <person name="Khaleque H.N."/>
            <person name="Ramsay J.P."/>
            <person name="Murphy R.J.T."/>
            <person name="Kaksonen A.H."/>
            <person name="Boxall N.J."/>
            <person name="Watkin E.L.J."/>
        </authorList>
    </citation>
    <scope>NUCLEOTIDE SEQUENCE [LARGE SCALE GENOMIC DNA]</scope>
    <source>
        <strain evidence="2 3">V6</strain>
    </source>
</reference>
<dbReference type="EMBL" id="CP017448">
    <property type="protein sequence ID" value="AOV17123.1"/>
    <property type="molecule type" value="Genomic_DNA"/>
</dbReference>
<accession>A0A1D8K838</accession>
<dbReference type="RefSeq" id="WP_070072694.1">
    <property type="nucleotide sequence ID" value="NZ_CP017448.1"/>
</dbReference>
<evidence type="ECO:0000256" key="1">
    <source>
        <dbReference type="SAM" id="SignalP"/>
    </source>
</evidence>
<dbReference type="InterPro" id="IPR012899">
    <property type="entry name" value="LTXXQ"/>
</dbReference>
<dbReference type="Gene3D" id="1.20.120.1490">
    <property type="match status" value="1"/>
</dbReference>
<name>A0A1D8K838_9GAMM</name>
<dbReference type="AlphaFoldDB" id="A0A1D8K838"/>
<sequence length="182" mass="20411">MNHAFKRSTPIALALAGLLMTGSAFAQMPGQGDGPPHGGWKMMHERGCGWQHHRMGGGLPLLMLVQRHAYALKLTDKQASEIAVWRNQHLKTAVETRKAMREDFMALRKAALEGRDRSELDAIGARIDAARAKMLKLRIDQIVLIKRVLTPEQWKQAADWAKRFEHRRMGHPGMPGHGPMAD</sequence>
<dbReference type="Proteomes" id="UP000095342">
    <property type="component" value="Chromosome"/>
</dbReference>
<feature type="signal peptide" evidence="1">
    <location>
        <begin position="1"/>
        <end position="26"/>
    </location>
</feature>
<evidence type="ECO:0000313" key="3">
    <source>
        <dbReference type="Proteomes" id="UP000095342"/>
    </source>
</evidence>
<protein>
    <recommendedName>
        <fullName evidence="4">Zinc resistance-associated protein</fullName>
    </recommendedName>
</protein>
<evidence type="ECO:0008006" key="4">
    <source>
        <dbReference type="Google" id="ProtNLM"/>
    </source>
</evidence>
<evidence type="ECO:0000313" key="2">
    <source>
        <dbReference type="EMBL" id="AOV17123.1"/>
    </source>
</evidence>